<dbReference type="Gene3D" id="3.20.20.10">
    <property type="entry name" value="Alanine racemase"/>
    <property type="match status" value="1"/>
</dbReference>
<dbReference type="CDD" id="cd00430">
    <property type="entry name" value="PLPDE_III_AR"/>
    <property type="match status" value="1"/>
</dbReference>
<feature type="binding site" evidence="4">
    <location>
        <position position="147"/>
    </location>
    <ligand>
        <name>substrate</name>
    </ligand>
</feature>
<comment type="function">
    <text evidence="4">Catalyzes the interconversion of L-alanine and D-alanine. May also act on other amino acids.</text>
</comment>
<feature type="active site" description="Proton acceptor; specific for L-alanine" evidence="4">
    <location>
        <position position="292"/>
    </location>
</feature>
<protein>
    <recommendedName>
        <fullName evidence="4">Alanine racemase</fullName>
        <ecNumber evidence="4">5.1.1.1</ecNumber>
    </recommendedName>
</protein>
<keyword evidence="2 4" id="KW-0663">Pyridoxal phosphate</keyword>
<sequence length="402" mass="45080">MIEPSEHRPTQVIIDLEAIRHNLKTVLAMKSPSQRLYATVKANAYGHGDIAIAQIALETGVDGLMVATVDEGISLRKQGLVDMPILVLGLTDPRGIAEILLYQLTITVSSADFFEQAYQQLEKHQLLHLLKQYPLNFHLAIDTGMGRIGLRTQAEIEAFVEAMDNYTWAHWEGVFTHFSTAGGGPEDYVDFQWQQWLHLLEVVPEDIEFKHYANSAMGIWYPNQPESDIIRLGIAMYGMDPKDQIPLDQVDPSQLQDANLLTIADSPFKPALQLVSELVYVKQVPANSKISYGAKYTTTQDEWIGTVPIGYADGWLRHYQVIDVLVQSQACPVAGVINMDQMMIRLPQQFPVGTTVTLIGRDGHLNNHPSLLAQKLNTISYEIFCSLGQRLPRVYLNETPNK</sequence>
<comment type="cofactor">
    <cofactor evidence="1 4">
        <name>pyridoxal 5'-phosphate</name>
        <dbReference type="ChEBI" id="CHEBI:597326"/>
    </cofactor>
</comment>
<evidence type="ECO:0000259" key="5">
    <source>
        <dbReference type="SMART" id="SM01005"/>
    </source>
</evidence>
<evidence type="ECO:0000313" key="6">
    <source>
        <dbReference type="EMBL" id="UUX33227.1"/>
    </source>
</evidence>
<dbReference type="EMBL" id="CP102453">
    <property type="protein sequence ID" value="UUX33227.1"/>
    <property type="molecule type" value="Genomic_DNA"/>
</dbReference>
<accession>A0ABY5P3C7</accession>
<dbReference type="InterPro" id="IPR009006">
    <property type="entry name" value="Ala_racemase/Decarboxylase_C"/>
</dbReference>
<dbReference type="InterPro" id="IPR011079">
    <property type="entry name" value="Ala_racemase_C"/>
</dbReference>
<feature type="modified residue" description="N6-(pyridoxal phosphate)lysine" evidence="4">
    <location>
        <position position="41"/>
    </location>
</feature>
<evidence type="ECO:0000256" key="3">
    <source>
        <dbReference type="ARBA" id="ARBA00023235"/>
    </source>
</evidence>
<dbReference type="EC" id="5.1.1.1" evidence="4"/>
<dbReference type="PRINTS" id="PR00992">
    <property type="entry name" value="ALARACEMASE"/>
</dbReference>
<dbReference type="RefSeq" id="WP_313792730.1">
    <property type="nucleotide sequence ID" value="NZ_CP102453.1"/>
</dbReference>
<dbReference type="SMART" id="SM01005">
    <property type="entry name" value="Ala_racemase_C"/>
    <property type="match status" value="1"/>
</dbReference>
<reference evidence="6 7" key="1">
    <citation type="submission" date="2022-08" db="EMBL/GenBank/DDBJ databases">
        <title>Aerococcaceae sp. nov isolated from spoiled eye mask.</title>
        <authorList>
            <person name="Zhou G."/>
            <person name="Xie X.-B."/>
            <person name="Shi Q.-S."/>
            <person name="Wang Y.-S."/>
            <person name="Wen X."/>
            <person name="Peng H."/>
            <person name="Yang X.-J."/>
            <person name="Tao H.-B."/>
            <person name="Huang X.-M."/>
        </authorList>
    </citation>
    <scope>NUCLEOTIDE SEQUENCE [LARGE SCALE GENOMIC DNA]</scope>
    <source>
        <strain evidence="7">DM20194951</strain>
    </source>
</reference>
<dbReference type="InterPro" id="IPR029066">
    <property type="entry name" value="PLP-binding_barrel"/>
</dbReference>
<dbReference type="PROSITE" id="PS00395">
    <property type="entry name" value="ALANINE_RACEMASE"/>
    <property type="match status" value="1"/>
</dbReference>
<dbReference type="Pfam" id="PF00842">
    <property type="entry name" value="Ala_racemase_C"/>
    <property type="match status" value="1"/>
</dbReference>
<organism evidence="6 7">
    <name type="scientific">Fundicoccus culcitae</name>
    <dbReference type="NCBI Taxonomy" id="2969821"/>
    <lineage>
        <taxon>Bacteria</taxon>
        <taxon>Bacillati</taxon>
        <taxon>Bacillota</taxon>
        <taxon>Bacilli</taxon>
        <taxon>Lactobacillales</taxon>
        <taxon>Aerococcaceae</taxon>
        <taxon>Fundicoccus</taxon>
    </lineage>
</organism>
<evidence type="ECO:0000313" key="7">
    <source>
        <dbReference type="Proteomes" id="UP001315967"/>
    </source>
</evidence>
<evidence type="ECO:0000256" key="4">
    <source>
        <dbReference type="HAMAP-Rule" id="MF_01201"/>
    </source>
</evidence>
<gene>
    <name evidence="6" type="primary">alr</name>
    <name evidence="6" type="ORF">NRE15_09970</name>
</gene>
<dbReference type="InterPro" id="IPR000821">
    <property type="entry name" value="Ala_racemase"/>
</dbReference>
<feature type="domain" description="Alanine racemase C-terminal" evidence="5">
    <location>
        <begin position="271"/>
        <end position="396"/>
    </location>
</feature>
<dbReference type="InterPro" id="IPR001608">
    <property type="entry name" value="Ala_racemase_N"/>
</dbReference>
<evidence type="ECO:0000256" key="1">
    <source>
        <dbReference type="ARBA" id="ARBA00001933"/>
    </source>
</evidence>
<name>A0ABY5P3C7_9LACT</name>
<dbReference type="SUPFAM" id="SSF50621">
    <property type="entry name" value="Alanine racemase C-terminal domain-like"/>
    <property type="match status" value="1"/>
</dbReference>
<dbReference type="InterPro" id="IPR020622">
    <property type="entry name" value="Ala_racemase_pyridoxalP-BS"/>
</dbReference>
<comment type="pathway">
    <text evidence="4">Amino-acid biosynthesis; D-alanine biosynthesis; D-alanine from L-alanine: step 1/1.</text>
</comment>
<dbReference type="HAMAP" id="MF_01201">
    <property type="entry name" value="Ala_racemase"/>
    <property type="match status" value="1"/>
</dbReference>
<evidence type="ECO:0000256" key="2">
    <source>
        <dbReference type="ARBA" id="ARBA00022898"/>
    </source>
</evidence>
<dbReference type="SUPFAM" id="SSF51419">
    <property type="entry name" value="PLP-binding barrel"/>
    <property type="match status" value="1"/>
</dbReference>
<dbReference type="PANTHER" id="PTHR30511:SF0">
    <property type="entry name" value="ALANINE RACEMASE, CATABOLIC-RELATED"/>
    <property type="match status" value="1"/>
</dbReference>
<comment type="catalytic activity">
    <reaction evidence="4">
        <text>L-alanine = D-alanine</text>
        <dbReference type="Rhea" id="RHEA:20249"/>
        <dbReference type="ChEBI" id="CHEBI:57416"/>
        <dbReference type="ChEBI" id="CHEBI:57972"/>
        <dbReference type="EC" id="5.1.1.1"/>
    </reaction>
</comment>
<dbReference type="NCBIfam" id="TIGR00492">
    <property type="entry name" value="alr"/>
    <property type="match status" value="1"/>
</dbReference>
<proteinExistence type="inferred from homology"/>
<dbReference type="PANTHER" id="PTHR30511">
    <property type="entry name" value="ALANINE RACEMASE"/>
    <property type="match status" value="1"/>
</dbReference>
<dbReference type="Proteomes" id="UP001315967">
    <property type="component" value="Chromosome"/>
</dbReference>
<dbReference type="GO" id="GO:0008784">
    <property type="term" value="F:alanine racemase activity"/>
    <property type="evidence" value="ECO:0007669"/>
    <property type="project" value="UniProtKB-EC"/>
</dbReference>
<dbReference type="Pfam" id="PF01168">
    <property type="entry name" value="Ala_racemase_N"/>
    <property type="match status" value="1"/>
</dbReference>
<dbReference type="Gene3D" id="2.40.37.10">
    <property type="entry name" value="Lyase, Ornithine Decarboxylase, Chain A, domain 1"/>
    <property type="match status" value="1"/>
</dbReference>
<comment type="similarity">
    <text evidence="4">Belongs to the alanine racemase family.</text>
</comment>
<keyword evidence="7" id="KW-1185">Reference proteome</keyword>
<keyword evidence="3 4" id="KW-0413">Isomerase</keyword>
<feature type="active site" description="Proton acceptor; specific for D-alanine" evidence="4">
    <location>
        <position position="41"/>
    </location>
</feature>
<feature type="binding site" evidence="4">
    <location>
        <position position="339"/>
    </location>
    <ligand>
        <name>substrate</name>
    </ligand>
</feature>